<dbReference type="Pfam" id="PF20680">
    <property type="entry name" value="DUF6817"/>
    <property type="match status" value="1"/>
</dbReference>
<proteinExistence type="predicted"/>
<dbReference type="Proteomes" id="UP000660262">
    <property type="component" value="Unassembled WGS sequence"/>
</dbReference>
<keyword evidence="3" id="KW-1185">Reference proteome</keyword>
<dbReference type="OrthoDB" id="2306007at2759"/>
<name>A0A830HIX0_9CHLO</name>
<accession>A0A830HIX0</accession>
<protein>
    <recommendedName>
        <fullName evidence="1">DUF6817 domain-containing protein</fullName>
    </recommendedName>
</protein>
<reference evidence="2" key="1">
    <citation type="submission" date="2020-10" db="EMBL/GenBank/DDBJ databases">
        <title>Unveiling of a novel bifunctional photoreceptor, Dualchrome1, isolated from a cosmopolitan green alga.</title>
        <authorList>
            <person name="Suzuki S."/>
            <person name="Kawachi M."/>
        </authorList>
    </citation>
    <scope>NUCLEOTIDE SEQUENCE</scope>
    <source>
        <strain evidence="2">NIES 2893</strain>
    </source>
</reference>
<evidence type="ECO:0000313" key="2">
    <source>
        <dbReference type="EMBL" id="GHP05531.1"/>
    </source>
</evidence>
<dbReference type="EMBL" id="BNJQ01000010">
    <property type="protein sequence ID" value="GHP05531.1"/>
    <property type="molecule type" value="Genomic_DNA"/>
</dbReference>
<feature type="domain" description="DUF6817" evidence="1">
    <location>
        <begin position="50"/>
        <end position="132"/>
    </location>
</feature>
<comment type="caution">
    <text evidence="2">The sequence shown here is derived from an EMBL/GenBank/DDBJ whole genome shotgun (WGS) entry which is preliminary data.</text>
</comment>
<dbReference type="InterPro" id="IPR049202">
    <property type="entry name" value="DUF6817"/>
</dbReference>
<organism evidence="2 3">
    <name type="scientific">Pycnococcus provasolii</name>
    <dbReference type="NCBI Taxonomy" id="41880"/>
    <lineage>
        <taxon>Eukaryota</taxon>
        <taxon>Viridiplantae</taxon>
        <taxon>Chlorophyta</taxon>
        <taxon>Pseudoscourfieldiophyceae</taxon>
        <taxon>Pseudoscourfieldiales</taxon>
        <taxon>Pycnococcaceae</taxon>
        <taxon>Pycnococcus</taxon>
    </lineage>
</organism>
<evidence type="ECO:0000259" key="1">
    <source>
        <dbReference type="Pfam" id="PF20680"/>
    </source>
</evidence>
<gene>
    <name evidence="2" type="ORF">PPROV_000428100</name>
</gene>
<dbReference type="AlphaFoldDB" id="A0A830HIX0"/>
<evidence type="ECO:0000313" key="3">
    <source>
        <dbReference type="Proteomes" id="UP000660262"/>
    </source>
</evidence>
<sequence length="275" mass="31001">MVFLSSEEEEEEEAEGAHVLRLRGSSLGSSYSRSSSVDARERDVIAYITSSIPSSISHTGAAPFDEHLRGVMLILRGWNATPEVQLAGALHSVYGTEGFQGHKVPWSERPTIRRIAGDFAEKLAFVFCLADRESVDFLVNREVENMELARSDESPRTIKARLELGHFDISLKKREWVDFVTLTLADWLEQVEGAASKANVHFGWQKGEAWSYRRTAYANMAKLLHEAYGLPIAVEDHKLVYGREPPESRHLEMKVTPAMTESAREARMARDMYSN</sequence>